<organism evidence="1 2">
    <name type="scientific">Dolichospermum heterosporum TAC447</name>
    <dbReference type="NCBI Taxonomy" id="747523"/>
    <lineage>
        <taxon>Bacteria</taxon>
        <taxon>Bacillati</taxon>
        <taxon>Cyanobacteriota</taxon>
        <taxon>Cyanophyceae</taxon>
        <taxon>Nostocales</taxon>
        <taxon>Aphanizomenonaceae</taxon>
        <taxon>Dolichospermum</taxon>
        <taxon>Dolichospermum heterosporum</taxon>
    </lineage>
</organism>
<evidence type="ECO:0000313" key="1">
    <source>
        <dbReference type="EMBL" id="UUO13933.1"/>
    </source>
</evidence>
<name>A0ABY5LTQ8_9CYAN</name>
<keyword evidence="2" id="KW-1185">Reference proteome</keyword>
<dbReference type="EMBL" id="CP099464">
    <property type="protein sequence ID" value="UUO13933.1"/>
    <property type="molecule type" value="Genomic_DNA"/>
</dbReference>
<reference evidence="1" key="1">
    <citation type="submission" date="2022-06" db="EMBL/GenBank/DDBJ databases">
        <title>Nostosin G and Spiroidesin B from the Cyanobacterium Dolichospermum sp. NIES-1697.</title>
        <authorList>
            <person name="Phan C.-S."/>
            <person name="Mehjabin J.J."/>
            <person name="Anas A.R.J."/>
            <person name="Hayasaka M."/>
            <person name="Onoki R."/>
            <person name="Wang J."/>
            <person name="Umezawa T."/>
            <person name="Washio K."/>
            <person name="Morikawa M."/>
            <person name="Okino T."/>
        </authorList>
    </citation>
    <scope>NUCLEOTIDE SEQUENCE</scope>
    <source>
        <strain evidence="1">NIES-1697</strain>
    </source>
</reference>
<proteinExistence type="predicted"/>
<evidence type="ECO:0000313" key="2">
    <source>
        <dbReference type="Proteomes" id="UP001057561"/>
    </source>
</evidence>
<sequence length="259" mass="30191">MNTPAHSLKSPEDNNQQKLVGNRLRVFADFNNADEQDCLRLNCIGTIDDLARQKIELKDGQSLTFYSEDLEVDGIVKYSEEENIWVAVIDWNNIRQTEEIKVSERKLLEFLEKLTYTSQVLGKVENTSKPDDKSLIQNELEPLLDEMKDDLKYAHAGLTHDQEISDHEFYNQFVGTFGKEEADEVWAARQWNTKLVLKDFLLILMDEPELRQRIENRGVNFDEYIALISQQEQVKESETATQQIDKQAMDRLIELVCFR</sequence>
<accession>A0ABY5LTQ8</accession>
<dbReference type="RefSeq" id="WP_228043719.1">
    <property type="nucleotide sequence ID" value="NZ_CP099464.1"/>
</dbReference>
<gene>
    <name evidence="1" type="ORF">NG743_17990</name>
</gene>
<protein>
    <submittedName>
        <fullName evidence="1">Uncharacterized protein</fullName>
    </submittedName>
</protein>
<dbReference type="Proteomes" id="UP001057561">
    <property type="component" value="Chromosome"/>
</dbReference>